<dbReference type="AlphaFoldDB" id="A0A3M7RC67"/>
<dbReference type="EMBL" id="REGN01003769">
    <property type="protein sequence ID" value="RNA20868.1"/>
    <property type="molecule type" value="Genomic_DNA"/>
</dbReference>
<keyword evidence="1" id="KW-0472">Membrane</keyword>
<evidence type="ECO:0000313" key="3">
    <source>
        <dbReference type="Proteomes" id="UP000276133"/>
    </source>
</evidence>
<keyword evidence="1" id="KW-1133">Transmembrane helix</keyword>
<evidence type="ECO:0000256" key="1">
    <source>
        <dbReference type="SAM" id="Phobius"/>
    </source>
</evidence>
<protein>
    <recommendedName>
        <fullName evidence="4">Transmembrane protein</fullName>
    </recommendedName>
</protein>
<comment type="caution">
    <text evidence="2">The sequence shown here is derived from an EMBL/GenBank/DDBJ whole genome shotgun (WGS) entry which is preliminary data.</text>
</comment>
<dbReference type="Proteomes" id="UP000276133">
    <property type="component" value="Unassembled WGS sequence"/>
</dbReference>
<keyword evidence="3" id="KW-1185">Reference proteome</keyword>
<proteinExistence type="predicted"/>
<organism evidence="2 3">
    <name type="scientific">Brachionus plicatilis</name>
    <name type="common">Marine rotifer</name>
    <name type="synonym">Brachionus muelleri</name>
    <dbReference type="NCBI Taxonomy" id="10195"/>
    <lineage>
        <taxon>Eukaryota</taxon>
        <taxon>Metazoa</taxon>
        <taxon>Spiralia</taxon>
        <taxon>Gnathifera</taxon>
        <taxon>Rotifera</taxon>
        <taxon>Eurotatoria</taxon>
        <taxon>Monogononta</taxon>
        <taxon>Pseudotrocha</taxon>
        <taxon>Ploima</taxon>
        <taxon>Brachionidae</taxon>
        <taxon>Brachionus</taxon>
    </lineage>
</organism>
<sequence>MSVKMSLNQQAYLNINRRKSHVFVKFLNLILIFFVYSRVNLILSKWFFNWNIRTFKNKSMKLLEMIEIIFNIQDKI</sequence>
<feature type="transmembrane region" description="Helical" evidence="1">
    <location>
        <begin position="26"/>
        <end position="48"/>
    </location>
</feature>
<evidence type="ECO:0000313" key="2">
    <source>
        <dbReference type="EMBL" id="RNA20868.1"/>
    </source>
</evidence>
<gene>
    <name evidence="2" type="ORF">BpHYR1_006277</name>
</gene>
<name>A0A3M7RC67_BRAPC</name>
<evidence type="ECO:0008006" key="4">
    <source>
        <dbReference type="Google" id="ProtNLM"/>
    </source>
</evidence>
<accession>A0A3M7RC67</accession>
<reference evidence="2 3" key="1">
    <citation type="journal article" date="2018" name="Sci. Rep.">
        <title>Genomic signatures of local adaptation to the degree of environmental predictability in rotifers.</title>
        <authorList>
            <person name="Franch-Gras L."/>
            <person name="Hahn C."/>
            <person name="Garcia-Roger E.M."/>
            <person name="Carmona M.J."/>
            <person name="Serra M."/>
            <person name="Gomez A."/>
        </authorList>
    </citation>
    <scope>NUCLEOTIDE SEQUENCE [LARGE SCALE GENOMIC DNA]</scope>
    <source>
        <strain evidence="2">HYR1</strain>
    </source>
</reference>
<keyword evidence="1" id="KW-0812">Transmembrane</keyword>